<gene>
    <name evidence="1" type="ordered locus">Os02g0105000</name>
    <name evidence="1" type="ORF">OSNPB_020105000</name>
</gene>
<dbReference type="PANTHER" id="PTHR20957">
    <property type="entry name" value="RNA-BINDING PROTEIN 48"/>
    <property type="match status" value="1"/>
</dbReference>
<evidence type="ECO:0000313" key="2">
    <source>
        <dbReference type="Proteomes" id="UP000059680"/>
    </source>
</evidence>
<dbReference type="PANTHER" id="PTHR20957:SF0">
    <property type="entry name" value="RNA-BINDING PROTEIN 48"/>
    <property type="match status" value="1"/>
</dbReference>
<reference evidence="1 2" key="3">
    <citation type="journal article" date="2013" name="Rice">
        <title>Improvement of the Oryza sativa Nipponbare reference genome using next generation sequence and optical map data.</title>
        <authorList>
            <person name="Kawahara Y."/>
            <person name="de la Bastide M."/>
            <person name="Hamilton J.P."/>
            <person name="Kanamori H."/>
            <person name="McCombie W.R."/>
            <person name="Ouyang S."/>
            <person name="Schwartz D.C."/>
            <person name="Tanaka T."/>
            <person name="Wu J."/>
            <person name="Zhou S."/>
            <person name="Childs K.L."/>
            <person name="Davidson R.M."/>
            <person name="Lin H."/>
            <person name="Quesada-Ocampo L."/>
            <person name="Vaillancourt B."/>
            <person name="Sakai H."/>
            <person name="Lee S.S."/>
            <person name="Kim J."/>
            <person name="Numa H."/>
            <person name="Itoh T."/>
            <person name="Buell C.R."/>
            <person name="Matsumoto T."/>
        </authorList>
    </citation>
    <scope>NUCLEOTIDE SEQUENCE [LARGE SCALE GENOMIC DNA]</scope>
    <source>
        <strain evidence="2">cv. Nipponbare</strain>
    </source>
</reference>
<dbReference type="EMBL" id="AP014958">
    <property type="protein sequence ID" value="BAS76553.1"/>
    <property type="molecule type" value="Genomic_DNA"/>
</dbReference>
<dbReference type="InterPro" id="IPR039599">
    <property type="entry name" value="RBM48"/>
</dbReference>
<accession>A0A0N7KEJ0</accession>
<organism evidence="1 2">
    <name type="scientific">Oryza sativa subsp. japonica</name>
    <name type="common">Rice</name>
    <dbReference type="NCBI Taxonomy" id="39947"/>
    <lineage>
        <taxon>Eukaryota</taxon>
        <taxon>Viridiplantae</taxon>
        <taxon>Streptophyta</taxon>
        <taxon>Embryophyta</taxon>
        <taxon>Tracheophyta</taxon>
        <taxon>Spermatophyta</taxon>
        <taxon>Magnoliopsida</taxon>
        <taxon>Liliopsida</taxon>
        <taxon>Poales</taxon>
        <taxon>Poaceae</taxon>
        <taxon>BOP clade</taxon>
        <taxon>Oryzoideae</taxon>
        <taxon>Oryzeae</taxon>
        <taxon>Oryzinae</taxon>
        <taxon>Oryza</taxon>
        <taxon>Oryza sativa</taxon>
    </lineage>
</organism>
<protein>
    <submittedName>
        <fullName evidence="1">Os02g0105000 protein</fullName>
    </submittedName>
</protein>
<reference evidence="1 2" key="2">
    <citation type="journal article" date="2013" name="Plant Cell Physiol.">
        <title>Rice Annotation Project Database (RAP-DB): an integrative and interactive database for rice genomics.</title>
        <authorList>
            <person name="Sakai H."/>
            <person name="Lee S.S."/>
            <person name="Tanaka T."/>
            <person name="Numa H."/>
            <person name="Kim J."/>
            <person name="Kawahara Y."/>
            <person name="Wakimoto H."/>
            <person name="Yang C.C."/>
            <person name="Iwamoto M."/>
            <person name="Abe T."/>
            <person name="Yamada Y."/>
            <person name="Muto A."/>
            <person name="Inokuchi H."/>
            <person name="Ikemura T."/>
            <person name="Matsumoto T."/>
            <person name="Sasaki T."/>
            <person name="Itoh T."/>
        </authorList>
    </citation>
    <scope>NUCLEOTIDE SEQUENCE [LARGE SCALE GENOMIC DNA]</scope>
    <source>
        <strain evidence="2">cv. Nipponbare</strain>
    </source>
</reference>
<feature type="non-terminal residue" evidence="1">
    <location>
        <position position="1"/>
    </location>
</feature>
<sequence>FVSNWEQIWTYYLPNRKFIFSMKARNGINCRFAKRKLDESVFLGNRLQVSYAPQFESLLDTKEKLEVRRKEVLGRMKCVLPCSSFPPNSMLFSLRCFNM</sequence>
<reference evidence="2" key="1">
    <citation type="journal article" date="2005" name="Nature">
        <title>The map-based sequence of the rice genome.</title>
        <authorList>
            <consortium name="International rice genome sequencing project (IRGSP)"/>
            <person name="Matsumoto T."/>
            <person name="Wu J."/>
            <person name="Kanamori H."/>
            <person name="Katayose Y."/>
            <person name="Fujisawa M."/>
            <person name="Namiki N."/>
            <person name="Mizuno H."/>
            <person name="Yamamoto K."/>
            <person name="Antonio B.A."/>
            <person name="Baba T."/>
            <person name="Sakata K."/>
            <person name="Nagamura Y."/>
            <person name="Aoki H."/>
            <person name="Arikawa K."/>
            <person name="Arita K."/>
            <person name="Bito T."/>
            <person name="Chiden Y."/>
            <person name="Fujitsuka N."/>
            <person name="Fukunaka R."/>
            <person name="Hamada M."/>
            <person name="Harada C."/>
            <person name="Hayashi A."/>
            <person name="Hijishita S."/>
            <person name="Honda M."/>
            <person name="Hosokawa S."/>
            <person name="Ichikawa Y."/>
            <person name="Idonuma A."/>
            <person name="Iijima M."/>
            <person name="Ikeda M."/>
            <person name="Ikeno M."/>
            <person name="Ito K."/>
            <person name="Ito S."/>
            <person name="Ito T."/>
            <person name="Ito Y."/>
            <person name="Ito Y."/>
            <person name="Iwabuchi A."/>
            <person name="Kamiya K."/>
            <person name="Karasawa W."/>
            <person name="Kurita K."/>
            <person name="Katagiri S."/>
            <person name="Kikuta A."/>
            <person name="Kobayashi H."/>
            <person name="Kobayashi N."/>
            <person name="Machita K."/>
            <person name="Maehara T."/>
            <person name="Masukawa M."/>
            <person name="Mizubayashi T."/>
            <person name="Mukai Y."/>
            <person name="Nagasaki H."/>
            <person name="Nagata Y."/>
            <person name="Naito S."/>
            <person name="Nakashima M."/>
            <person name="Nakama Y."/>
            <person name="Nakamichi Y."/>
            <person name="Nakamura M."/>
            <person name="Meguro A."/>
            <person name="Negishi M."/>
            <person name="Ohta I."/>
            <person name="Ohta T."/>
            <person name="Okamoto M."/>
            <person name="Ono N."/>
            <person name="Saji S."/>
            <person name="Sakaguchi M."/>
            <person name="Sakai K."/>
            <person name="Shibata M."/>
            <person name="Shimokawa T."/>
            <person name="Song J."/>
            <person name="Takazaki Y."/>
            <person name="Terasawa K."/>
            <person name="Tsugane M."/>
            <person name="Tsuji K."/>
            <person name="Ueda S."/>
            <person name="Waki K."/>
            <person name="Yamagata H."/>
            <person name="Yamamoto M."/>
            <person name="Yamamoto S."/>
            <person name="Yamane H."/>
            <person name="Yoshiki S."/>
            <person name="Yoshihara R."/>
            <person name="Yukawa K."/>
            <person name="Zhong H."/>
            <person name="Yano M."/>
            <person name="Yuan Q."/>
            <person name="Ouyang S."/>
            <person name="Liu J."/>
            <person name="Jones K.M."/>
            <person name="Gansberger K."/>
            <person name="Moffat K."/>
            <person name="Hill J."/>
            <person name="Bera J."/>
            <person name="Fadrosh D."/>
            <person name="Jin S."/>
            <person name="Johri S."/>
            <person name="Kim M."/>
            <person name="Overton L."/>
            <person name="Reardon M."/>
            <person name="Tsitrin T."/>
            <person name="Vuong H."/>
            <person name="Weaver B."/>
            <person name="Ciecko A."/>
            <person name="Tallon L."/>
            <person name="Jackson J."/>
            <person name="Pai G."/>
            <person name="Aken S.V."/>
            <person name="Utterback T."/>
            <person name="Reidmuller S."/>
            <person name="Feldblyum T."/>
            <person name="Hsiao J."/>
            <person name="Zismann V."/>
            <person name="Iobst S."/>
            <person name="de Vazeille A.R."/>
            <person name="Buell C.R."/>
            <person name="Ying K."/>
            <person name="Li Y."/>
            <person name="Lu T."/>
            <person name="Huang Y."/>
            <person name="Zhao Q."/>
            <person name="Feng Q."/>
            <person name="Zhang L."/>
            <person name="Zhu J."/>
            <person name="Weng Q."/>
            <person name="Mu J."/>
            <person name="Lu Y."/>
            <person name="Fan D."/>
            <person name="Liu Y."/>
            <person name="Guan J."/>
            <person name="Zhang Y."/>
            <person name="Yu S."/>
            <person name="Liu X."/>
            <person name="Zhang Y."/>
            <person name="Hong G."/>
            <person name="Han B."/>
            <person name="Choisne N."/>
            <person name="Demange N."/>
            <person name="Orjeda G."/>
            <person name="Samain S."/>
            <person name="Cattolico L."/>
            <person name="Pelletier E."/>
            <person name="Couloux A."/>
            <person name="Segurens B."/>
            <person name="Wincker P."/>
            <person name="D'Hont A."/>
            <person name="Scarpelli C."/>
            <person name="Weissenbach J."/>
            <person name="Salanoubat M."/>
            <person name="Quetier F."/>
            <person name="Yu Y."/>
            <person name="Kim H.R."/>
            <person name="Rambo T."/>
            <person name="Currie J."/>
            <person name="Collura K."/>
            <person name="Luo M."/>
            <person name="Yang T."/>
            <person name="Ammiraju J.S.S."/>
            <person name="Engler F."/>
            <person name="Soderlund C."/>
            <person name="Wing R.A."/>
            <person name="Palmer L.E."/>
            <person name="de la Bastide M."/>
            <person name="Spiegel L."/>
            <person name="Nascimento L."/>
            <person name="Zutavern T."/>
            <person name="O'Shaughnessy A."/>
            <person name="Dike S."/>
            <person name="Dedhia N."/>
            <person name="Preston R."/>
            <person name="Balija V."/>
            <person name="McCombie W.R."/>
            <person name="Chow T."/>
            <person name="Chen H."/>
            <person name="Chung M."/>
            <person name="Chen C."/>
            <person name="Shaw J."/>
            <person name="Wu H."/>
            <person name="Hsiao K."/>
            <person name="Chao Y."/>
            <person name="Chu M."/>
            <person name="Cheng C."/>
            <person name="Hour A."/>
            <person name="Lee P."/>
            <person name="Lin S."/>
            <person name="Lin Y."/>
            <person name="Liou J."/>
            <person name="Liu S."/>
            <person name="Hsing Y."/>
            <person name="Raghuvanshi S."/>
            <person name="Mohanty A."/>
            <person name="Bharti A.K."/>
            <person name="Gaur A."/>
            <person name="Gupta V."/>
            <person name="Kumar D."/>
            <person name="Ravi V."/>
            <person name="Vij S."/>
            <person name="Kapur A."/>
            <person name="Khurana P."/>
            <person name="Khurana P."/>
            <person name="Khurana J.P."/>
            <person name="Tyagi A.K."/>
            <person name="Gaikwad K."/>
            <person name="Singh A."/>
            <person name="Dalal V."/>
            <person name="Srivastava S."/>
            <person name="Dixit A."/>
            <person name="Pal A.K."/>
            <person name="Ghazi I.A."/>
            <person name="Yadav M."/>
            <person name="Pandit A."/>
            <person name="Bhargava A."/>
            <person name="Sureshbabu K."/>
            <person name="Batra K."/>
            <person name="Sharma T.R."/>
            <person name="Mohapatra T."/>
            <person name="Singh N.K."/>
            <person name="Messing J."/>
            <person name="Nelson A.B."/>
            <person name="Fuks G."/>
            <person name="Kavchok S."/>
            <person name="Keizer G."/>
            <person name="Linton E."/>
            <person name="Llaca V."/>
            <person name="Song R."/>
            <person name="Tanyolac B."/>
            <person name="Young S."/>
            <person name="Ho-Il K."/>
            <person name="Hahn J.H."/>
            <person name="Sangsakoo G."/>
            <person name="Vanavichit A."/>
            <person name="de Mattos Luiz.A.T."/>
            <person name="Zimmer P.D."/>
            <person name="Malone G."/>
            <person name="Dellagostin O."/>
            <person name="de Oliveira A.C."/>
            <person name="Bevan M."/>
            <person name="Bancroft I."/>
            <person name="Minx P."/>
            <person name="Cordum H."/>
            <person name="Wilson R."/>
            <person name="Cheng Z."/>
            <person name="Jin W."/>
            <person name="Jiang J."/>
            <person name="Leong S.A."/>
            <person name="Iwama H."/>
            <person name="Gojobori T."/>
            <person name="Itoh T."/>
            <person name="Niimura Y."/>
            <person name="Fujii Y."/>
            <person name="Habara T."/>
            <person name="Sakai H."/>
            <person name="Sato Y."/>
            <person name="Wilson G."/>
            <person name="Kumar K."/>
            <person name="McCouch S."/>
            <person name="Juretic N."/>
            <person name="Hoen D."/>
            <person name="Wright S."/>
            <person name="Bruskiewich R."/>
            <person name="Bureau T."/>
            <person name="Miyao A."/>
            <person name="Hirochika H."/>
            <person name="Nishikawa T."/>
            <person name="Kadowaki K."/>
            <person name="Sugiura M."/>
            <person name="Burr B."/>
            <person name="Sasaki T."/>
        </authorList>
    </citation>
    <scope>NUCLEOTIDE SEQUENCE [LARGE SCALE GENOMIC DNA]</scope>
    <source>
        <strain evidence="2">cv. Nipponbare</strain>
    </source>
</reference>
<dbReference type="Gramene" id="Os02t0105000-02">
    <property type="protein sequence ID" value="Os02t0105000-02"/>
    <property type="gene ID" value="Os02g0105000"/>
</dbReference>
<dbReference type="AlphaFoldDB" id="A0A0N7KEJ0"/>
<proteinExistence type="predicted"/>
<evidence type="ECO:0000313" key="1">
    <source>
        <dbReference type="EMBL" id="BAS76553.1"/>
    </source>
</evidence>
<dbReference type="Proteomes" id="UP000059680">
    <property type="component" value="Chromosome 2"/>
</dbReference>
<name>A0A0N7KEJ0_ORYSJ</name>
<dbReference type="ExpressionAtlas" id="A0A0N7KEJ0">
    <property type="expression patterns" value="baseline and differential"/>
</dbReference>
<keyword evidence="2" id="KW-1185">Reference proteome</keyword>